<dbReference type="EMBL" id="QICH01000002">
    <property type="protein sequence ID" value="PXF63111.1"/>
    <property type="molecule type" value="Genomic_DNA"/>
</dbReference>
<keyword evidence="2" id="KW-1185">Reference proteome</keyword>
<dbReference type="AlphaFoldDB" id="A0A318D2A8"/>
<organism evidence="1 2">
    <name type="scientific">Kangiella spongicola</name>
    <dbReference type="NCBI Taxonomy" id="796379"/>
    <lineage>
        <taxon>Bacteria</taxon>
        <taxon>Pseudomonadati</taxon>
        <taxon>Pseudomonadota</taxon>
        <taxon>Gammaproteobacteria</taxon>
        <taxon>Kangiellales</taxon>
        <taxon>Kangiellaceae</taxon>
        <taxon>Kangiella</taxon>
    </lineage>
</organism>
<dbReference type="PANTHER" id="PTHR35271:SF1">
    <property type="entry name" value="ABC TRANSPORTER, SUBSTRATE-BINDING LIPOPROTEIN"/>
    <property type="match status" value="1"/>
</dbReference>
<dbReference type="Pfam" id="PF04392">
    <property type="entry name" value="ABC_sub_bind"/>
    <property type="match status" value="1"/>
</dbReference>
<evidence type="ECO:0000313" key="2">
    <source>
        <dbReference type="Proteomes" id="UP000247689"/>
    </source>
</evidence>
<evidence type="ECO:0008006" key="3">
    <source>
        <dbReference type="Google" id="ProtNLM"/>
    </source>
</evidence>
<dbReference type="InterPro" id="IPR007487">
    <property type="entry name" value="ABC_transpt-TYRBP-like"/>
</dbReference>
<reference evidence="1 2" key="1">
    <citation type="submission" date="2018-05" db="EMBL/GenBank/DDBJ databases">
        <title>Kangiella spongicola genome sequence.</title>
        <authorList>
            <person name="Maclea K.S."/>
            <person name="Goen A.E."/>
            <person name="Kelley C."/>
            <person name="Underriner A."/>
            <person name="Silverwood T."/>
            <person name="Trachtenberg A.M."/>
        </authorList>
    </citation>
    <scope>NUCLEOTIDE SEQUENCE [LARGE SCALE GENOMIC DNA]</scope>
    <source>
        <strain evidence="1 2">ATCC BAA-2076</strain>
    </source>
</reference>
<comment type="caution">
    <text evidence="1">The sequence shown here is derived from an EMBL/GenBank/DDBJ whole genome shotgun (WGS) entry which is preliminary data.</text>
</comment>
<sequence>MEISSLSSIRLVLQPAVNLLQIIIISLICAVSLPSFAEHLEPPTAIKVNVLSPFSTEQERALLYSFRKTLLDEYNIEASETLIFWQRQPNWQQQLEQNQPDLIVAIGNDSYNKVKELELSAPVLAMMLSKDLLQQLRQHPRDNIYAITHTQPSDRFVQLAKSLNVYQAQIGSFISPQIKDQIHEFEQLARFYDLTYRPVIVEPKRKGRDAIRQLSLCCSVILLESDFVYRPGKVRKSILVNAYRQRIIVIAHSESVLKEGAMLTLFTQPHDIGKQGATLYSQILSDSVSEPYQYPTSFSISINRKIARLLGYDDLKVGALMRKVETLDFIQKSMGNGKMQTP</sequence>
<dbReference type="Gene3D" id="3.40.50.2300">
    <property type="match status" value="2"/>
</dbReference>
<dbReference type="PANTHER" id="PTHR35271">
    <property type="entry name" value="ABC TRANSPORTER, SUBSTRATE-BINDING LIPOPROTEIN-RELATED"/>
    <property type="match status" value="1"/>
</dbReference>
<protein>
    <recommendedName>
        <fullName evidence="3">ABC transporter substrate-binding protein</fullName>
    </recommendedName>
</protein>
<dbReference type="Proteomes" id="UP000247689">
    <property type="component" value="Unassembled WGS sequence"/>
</dbReference>
<name>A0A318D2A8_9GAMM</name>
<dbReference type="OrthoDB" id="6190713at2"/>
<gene>
    <name evidence="1" type="ORF">DL796_06580</name>
</gene>
<accession>A0A318D2A8</accession>
<evidence type="ECO:0000313" key="1">
    <source>
        <dbReference type="EMBL" id="PXF63111.1"/>
    </source>
</evidence>
<proteinExistence type="predicted"/>